<evidence type="ECO:0000313" key="2">
    <source>
        <dbReference type="EMBL" id="MEY1661455.1"/>
    </source>
</evidence>
<feature type="binding site" evidence="1">
    <location>
        <begin position="103"/>
        <end position="104"/>
    </location>
    <ligand>
        <name>S-adenosyl-L-methionine</name>
        <dbReference type="ChEBI" id="CHEBI:59789"/>
    </ligand>
</feature>
<comment type="subcellular location">
    <subcellularLocation>
        <location evidence="1">Cytoplasm</location>
    </subcellularLocation>
</comment>
<feature type="binding site" evidence="1">
    <location>
        <begin position="119"/>
        <end position="120"/>
    </location>
    <ligand>
        <name>S-adenosyl-L-methionine</name>
        <dbReference type="ChEBI" id="CHEBI:59789"/>
    </ligand>
</feature>
<keyword evidence="1" id="KW-0949">S-adenosyl-L-methionine</keyword>
<dbReference type="RefSeq" id="WP_369454712.1">
    <property type="nucleotide sequence ID" value="NZ_JBGCUO010000001.1"/>
</dbReference>
<gene>
    <name evidence="1" type="primary">rsmJ</name>
    <name evidence="2" type="ORF">AB5I84_04750</name>
</gene>
<comment type="function">
    <text evidence="1">Specifically methylates the guanosine in position 1516 of 16S rRNA.</text>
</comment>
<dbReference type="Proteomes" id="UP001562065">
    <property type="component" value="Unassembled WGS sequence"/>
</dbReference>
<dbReference type="Pfam" id="PF04445">
    <property type="entry name" value="SAM_MT"/>
    <property type="match status" value="1"/>
</dbReference>
<proteinExistence type="inferred from homology"/>
<dbReference type="InterPro" id="IPR007536">
    <property type="entry name" value="16SrRNA_methylTrfase_J"/>
</dbReference>
<protein>
    <recommendedName>
        <fullName evidence="1">Ribosomal RNA small subunit methyltransferase J</fullName>
        <ecNumber evidence="1">2.1.1.242</ecNumber>
    </recommendedName>
    <alternativeName>
        <fullName evidence="1">16S rRNA m2G1516 methyltransferase</fullName>
    </alternativeName>
    <alternativeName>
        <fullName evidence="1">rRNA (guanine-N(2)-)-methyltransferase</fullName>
    </alternativeName>
</protein>
<reference evidence="2 3" key="1">
    <citation type="submission" date="2024-07" db="EMBL/GenBank/DDBJ databases">
        <authorList>
            <person name="Ren Q."/>
        </authorList>
    </citation>
    <scope>NUCLEOTIDE SEQUENCE [LARGE SCALE GENOMIC DNA]</scope>
    <source>
        <strain evidence="2 3">REN37</strain>
    </source>
</reference>
<dbReference type="HAMAP" id="MF_01523">
    <property type="entry name" value="16SrRNA_methyltr_J"/>
    <property type="match status" value="1"/>
</dbReference>
<dbReference type="PANTHER" id="PTHR36112:SF1">
    <property type="entry name" value="RIBOSOMAL RNA SMALL SUBUNIT METHYLTRANSFERASE J"/>
    <property type="match status" value="1"/>
</dbReference>
<accession>A0ABV4AIJ3</accession>
<comment type="similarity">
    <text evidence="1">Belongs to the methyltransferase superfamily. RsmJ family.</text>
</comment>
<keyword evidence="3" id="KW-1185">Reference proteome</keyword>
<dbReference type="EC" id="2.1.1.242" evidence="1"/>
<keyword evidence="1" id="KW-0963">Cytoplasm</keyword>
<organism evidence="2 3">
    <name type="scientific">Isoalcanivorax beigongshangi</name>
    <dbReference type="NCBI Taxonomy" id="3238810"/>
    <lineage>
        <taxon>Bacteria</taxon>
        <taxon>Pseudomonadati</taxon>
        <taxon>Pseudomonadota</taxon>
        <taxon>Gammaproteobacteria</taxon>
        <taxon>Oceanospirillales</taxon>
        <taxon>Alcanivoracaceae</taxon>
        <taxon>Isoalcanivorax</taxon>
    </lineage>
</organism>
<comment type="caution">
    <text evidence="2">The sequence shown here is derived from an EMBL/GenBank/DDBJ whole genome shotgun (WGS) entry which is preliminary data.</text>
</comment>
<dbReference type="PANTHER" id="PTHR36112">
    <property type="entry name" value="RIBOSOMAL RNA SMALL SUBUNIT METHYLTRANSFERASE J"/>
    <property type="match status" value="1"/>
</dbReference>
<dbReference type="EMBL" id="JBGCUO010000001">
    <property type="protein sequence ID" value="MEY1661455.1"/>
    <property type="molecule type" value="Genomic_DNA"/>
</dbReference>
<evidence type="ECO:0000313" key="3">
    <source>
        <dbReference type="Proteomes" id="UP001562065"/>
    </source>
</evidence>
<dbReference type="GO" id="GO:0008168">
    <property type="term" value="F:methyltransferase activity"/>
    <property type="evidence" value="ECO:0007669"/>
    <property type="project" value="UniProtKB-KW"/>
</dbReference>
<feature type="binding site" evidence="1">
    <location>
        <position position="167"/>
    </location>
    <ligand>
        <name>S-adenosyl-L-methionine</name>
        <dbReference type="ChEBI" id="CHEBI:59789"/>
    </ligand>
</feature>
<name>A0ABV4AIJ3_9GAMM</name>
<dbReference type="Gene3D" id="3.40.50.150">
    <property type="entry name" value="Vaccinia Virus protein VP39"/>
    <property type="match status" value="1"/>
</dbReference>
<dbReference type="GO" id="GO:0032259">
    <property type="term" value="P:methylation"/>
    <property type="evidence" value="ECO:0007669"/>
    <property type="project" value="UniProtKB-KW"/>
</dbReference>
<comment type="catalytic activity">
    <reaction evidence="1">
        <text>guanosine(1516) in 16S rRNA + S-adenosyl-L-methionine = N(2)-methylguanosine(1516) in 16S rRNA + S-adenosyl-L-homocysteine + H(+)</text>
        <dbReference type="Rhea" id="RHEA:43220"/>
        <dbReference type="Rhea" id="RHEA-COMP:10412"/>
        <dbReference type="Rhea" id="RHEA-COMP:10413"/>
        <dbReference type="ChEBI" id="CHEBI:15378"/>
        <dbReference type="ChEBI" id="CHEBI:57856"/>
        <dbReference type="ChEBI" id="CHEBI:59789"/>
        <dbReference type="ChEBI" id="CHEBI:74269"/>
        <dbReference type="ChEBI" id="CHEBI:74481"/>
        <dbReference type="EC" id="2.1.1.242"/>
    </reaction>
</comment>
<evidence type="ECO:0000256" key="1">
    <source>
        <dbReference type="HAMAP-Rule" id="MF_01523"/>
    </source>
</evidence>
<keyword evidence="1 2" id="KW-0808">Transferase</keyword>
<dbReference type="InterPro" id="IPR029063">
    <property type="entry name" value="SAM-dependent_MTases_sf"/>
</dbReference>
<sequence length="247" mass="26393">MARHPTVMLACLPEAPDTVPGTAVASEADAEQAGAALVLGRRDGVLALWRPGGRETPLSVDFGSGQLGYRLAADRVRHERLVKAVGLPQPDQVLIDATGGLGRDASLLAMAGWPLVLIERNPVLHALLSDGLARAPAALAGQIRLLCADSATWLAQPSSEERVVYLDPMFPARDKSAAVKKELAWLQWLMPPAGEEEGAALLAAARSQARKVVVKRPLRAPDLGAALPTHRVTGKTVRFDVYHQPRR</sequence>
<dbReference type="SUPFAM" id="SSF53335">
    <property type="entry name" value="S-adenosyl-L-methionine-dependent methyltransferases"/>
    <property type="match status" value="1"/>
</dbReference>
<keyword evidence="1 2" id="KW-0489">Methyltransferase</keyword>
<keyword evidence="1" id="KW-0698">rRNA processing</keyword>
<comment type="caution">
    <text evidence="1">Lacks conserved residue(s) required for the propagation of feature annotation.</text>
</comment>